<proteinExistence type="inferred from homology"/>
<dbReference type="OrthoDB" id="1668162at2759"/>
<dbReference type="InterPro" id="IPR014768">
    <property type="entry name" value="GBD/FH3_dom"/>
</dbReference>
<dbReference type="GO" id="GO:0003779">
    <property type="term" value="F:actin binding"/>
    <property type="evidence" value="ECO:0007669"/>
    <property type="project" value="InterPro"/>
</dbReference>
<accession>A0A9P7JSI1</accession>
<dbReference type="GO" id="GO:0032153">
    <property type="term" value="C:cell division site"/>
    <property type="evidence" value="ECO:0007669"/>
    <property type="project" value="UniProtKB-ARBA"/>
</dbReference>
<dbReference type="EMBL" id="JABBWM010000039">
    <property type="protein sequence ID" value="KAG2105125.1"/>
    <property type="molecule type" value="Genomic_DNA"/>
</dbReference>
<dbReference type="InterPro" id="IPR010472">
    <property type="entry name" value="FH3_dom"/>
</dbReference>
<feature type="compositionally biased region" description="Polar residues" evidence="2">
    <location>
        <begin position="885"/>
        <end position="900"/>
    </location>
</feature>
<comment type="similarity">
    <text evidence="1">Belongs to the formin homology family. BNI1 subfamily.</text>
</comment>
<dbReference type="InterPro" id="IPR016024">
    <property type="entry name" value="ARM-type_fold"/>
</dbReference>
<evidence type="ECO:0000256" key="2">
    <source>
        <dbReference type="SAM" id="MobiDB-lite"/>
    </source>
</evidence>
<dbReference type="SMART" id="SM01139">
    <property type="entry name" value="Drf_FH3"/>
    <property type="match status" value="1"/>
</dbReference>
<gene>
    <name evidence="4" type="ORF">F5147DRAFT_806157</name>
</gene>
<dbReference type="InterPro" id="IPR051661">
    <property type="entry name" value="Actin_filament_regulator"/>
</dbReference>
<keyword evidence="5" id="KW-1185">Reference proteome</keyword>
<dbReference type="GO" id="GO:0030036">
    <property type="term" value="P:actin cytoskeleton organization"/>
    <property type="evidence" value="ECO:0007669"/>
    <property type="project" value="InterPro"/>
</dbReference>
<dbReference type="Pfam" id="PF06367">
    <property type="entry name" value="Drf_FH3"/>
    <property type="match status" value="1"/>
</dbReference>
<dbReference type="Gene3D" id="1.25.10.10">
    <property type="entry name" value="Leucine-rich Repeat Variant"/>
    <property type="match status" value="1"/>
</dbReference>
<name>A0A9P7JSI1_9AGAM</name>
<dbReference type="SUPFAM" id="SSF48371">
    <property type="entry name" value="ARM repeat"/>
    <property type="match status" value="1"/>
</dbReference>
<dbReference type="PANTHER" id="PTHR47102:SF2">
    <property type="entry name" value="PROTEIN BNI1"/>
    <property type="match status" value="1"/>
</dbReference>
<evidence type="ECO:0000259" key="3">
    <source>
        <dbReference type="PROSITE" id="PS51232"/>
    </source>
</evidence>
<dbReference type="Pfam" id="PF06371">
    <property type="entry name" value="Drf_GBD"/>
    <property type="match status" value="1"/>
</dbReference>
<dbReference type="GO" id="GO:0005938">
    <property type="term" value="C:cell cortex"/>
    <property type="evidence" value="ECO:0007669"/>
    <property type="project" value="UniProtKB-ARBA"/>
</dbReference>
<feature type="region of interest" description="Disordered" evidence="2">
    <location>
        <begin position="880"/>
        <end position="903"/>
    </location>
</feature>
<dbReference type="AlphaFoldDB" id="A0A9P7JSI1"/>
<dbReference type="GO" id="GO:0031267">
    <property type="term" value="F:small GTPase binding"/>
    <property type="evidence" value="ECO:0007669"/>
    <property type="project" value="InterPro"/>
</dbReference>
<dbReference type="PANTHER" id="PTHR47102">
    <property type="entry name" value="PROTEIN BNI1"/>
    <property type="match status" value="1"/>
</dbReference>
<comment type="caution">
    <text evidence="4">The sequence shown here is derived from an EMBL/GenBank/DDBJ whole genome shotgun (WGS) entry which is preliminary data.</text>
</comment>
<evidence type="ECO:0000256" key="1">
    <source>
        <dbReference type="ARBA" id="ARBA00037935"/>
    </source>
</evidence>
<dbReference type="GeneID" id="64705625"/>
<feature type="domain" description="GBD/FH3" evidence="3">
    <location>
        <begin position="337"/>
        <end position="827"/>
    </location>
</feature>
<organism evidence="4 5">
    <name type="scientific">Suillus discolor</name>
    <dbReference type="NCBI Taxonomy" id="1912936"/>
    <lineage>
        <taxon>Eukaryota</taxon>
        <taxon>Fungi</taxon>
        <taxon>Dikarya</taxon>
        <taxon>Basidiomycota</taxon>
        <taxon>Agaricomycotina</taxon>
        <taxon>Agaricomycetes</taxon>
        <taxon>Agaricomycetidae</taxon>
        <taxon>Boletales</taxon>
        <taxon>Suillineae</taxon>
        <taxon>Suillaceae</taxon>
        <taxon>Suillus</taxon>
    </lineage>
</organism>
<sequence length="926" mass="101465">MADDSLIVPVLLANGSLHHPSVASDALAQDIIGVLTTQEEVISSILGELQDTGWALQHVCSQPNGRKWEEAELEALGDGIIDPSTPIAPLLKQSNYPVTNASQRHFSTFPLTSHLHSPTLRLVSLHAALSLSLSFVRVPEIHDGFTWTVYYARSSIVEDVIRFVVEDLGLTKSLPMAGGGNLEYIIQDGASRISSSSVLSDLVQSYLANSRQKPTLQFCVPEEWYLRPRALLPFSVQPSEDTLKRFENIQAESDDAEGTAKQKKSTLDALMANASTARPASPDWRGSITSLFAWQQPAPPASPPPSLSKKRMSVSDPVLVEQRTSGSITPVTQSSIPEDEILEVDQAEFERCLDHMALKGDARDKMHILPAAKKRQIIDQARALHSTLDGRTPRPSQSRQSTLEVSGGGAFLPRLVPQLTGDSGILKRLSIWGTSAPVMSPALNRSSGESDKAAETMQPVQAQSTGSMFGNWWASSGGEKNAEAESMISAKRYVDGLRSMKTDARLVKHLISLRVHLSTAKLPWIEEFITEDGMNAIGGALAALVGKGGKRTVFADIESTVLLEIIKCLRVLLNTQAGFDSVLSSPTIITHIAYSFYGASLKTRMLSAELLAAICVLSPNQGHKAVIAASSEYRIAYDEVYRFEFLVAALRISDQSDTAANNTSSQDEDGIWEARTAFMALVNALTNCPESLEDRILSREEFGRRGLNEVIVTLRYTKPPDSLLTQLDLYTEEKYEDEEDLRERTRNAVRGGQGHGRERSESDIFLDDLLQSANNAGLGSISMSILHHLSSIMKSDAELSNRNVKVDQLAIVDTFLDQIFTADDIDLGWIPLITRFLDAIRPITGQDISIDAVDGGTKRELESLRVQIDDLIQTKSALKTRLEQRTGSNHQKPNTSSKGGNENKLVQRLMQKEKEVHPTTGRNLSA</sequence>
<dbReference type="Proteomes" id="UP000823399">
    <property type="component" value="Unassembled WGS sequence"/>
</dbReference>
<protein>
    <submittedName>
        <fullName evidence="4">Armadillo-type protein</fullName>
    </submittedName>
</protein>
<dbReference type="InterPro" id="IPR011989">
    <property type="entry name" value="ARM-like"/>
</dbReference>
<reference evidence="4" key="1">
    <citation type="journal article" date="2020" name="New Phytol.">
        <title>Comparative genomics reveals dynamic genome evolution in host specialist ectomycorrhizal fungi.</title>
        <authorList>
            <person name="Lofgren L.A."/>
            <person name="Nguyen N.H."/>
            <person name="Vilgalys R."/>
            <person name="Ruytinx J."/>
            <person name="Liao H.L."/>
            <person name="Branco S."/>
            <person name="Kuo A."/>
            <person name="LaButti K."/>
            <person name="Lipzen A."/>
            <person name="Andreopoulos W."/>
            <person name="Pangilinan J."/>
            <person name="Riley R."/>
            <person name="Hundley H."/>
            <person name="Na H."/>
            <person name="Barry K."/>
            <person name="Grigoriev I.V."/>
            <person name="Stajich J.E."/>
            <person name="Kennedy P.G."/>
        </authorList>
    </citation>
    <scope>NUCLEOTIDE SEQUENCE</scope>
    <source>
        <strain evidence="4">FC423</strain>
    </source>
</reference>
<dbReference type="GO" id="GO:0015629">
    <property type="term" value="C:actin cytoskeleton"/>
    <property type="evidence" value="ECO:0007669"/>
    <property type="project" value="UniProtKB-ARBA"/>
</dbReference>
<dbReference type="PROSITE" id="PS51232">
    <property type="entry name" value="GBD_FH3"/>
    <property type="match status" value="1"/>
</dbReference>
<dbReference type="RefSeq" id="XP_041291175.1">
    <property type="nucleotide sequence ID" value="XM_041443366.1"/>
</dbReference>
<dbReference type="InterPro" id="IPR010473">
    <property type="entry name" value="GTPase-bd"/>
</dbReference>
<evidence type="ECO:0000313" key="4">
    <source>
        <dbReference type="EMBL" id="KAG2105125.1"/>
    </source>
</evidence>
<dbReference type="GO" id="GO:0051301">
    <property type="term" value="P:cell division"/>
    <property type="evidence" value="ECO:0007669"/>
    <property type="project" value="UniProtKB-ARBA"/>
</dbReference>
<evidence type="ECO:0000313" key="5">
    <source>
        <dbReference type="Proteomes" id="UP000823399"/>
    </source>
</evidence>
<dbReference type="SMART" id="SM01140">
    <property type="entry name" value="Drf_GBD"/>
    <property type="match status" value="1"/>
</dbReference>